<gene>
    <name evidence="1" type="ORF">CVLEPA_LOCUS9967</name>
</gene>
<reference evidence="1 2" key="1">
    <citation type="submission" date="2024-02" db="EMBL/GenBank/DDBJ databases">
        <authorList>
            <person name="Daric V."/>
            <person name="Darras S."/>
        </authorList>
    </citation>
    <scope>NUCLEOTIDE SEQUENCE [LARGE SCALE GENOMIC DNA]</scope>
</reference>
<dbReference type="EMBL" id="CAWYQH010000068">
    <property type="protein sequence ID" value="CAK8679715.1"/>
    <property type="molecule type" value="Genomic_DNA"/>
</dbReference>
<dbReference type="InterPro" id="IPR036291">
    <property type="entry name" value="NAD(P)-bd_dom_sf"/>
</dbReference>
<dbReference type="Proteomes" id="UP001642483">
    <property type="component" value="Unassembled WGS sequence"/>
</dbReference>
<dbReference type="Gene3D" id="3.40.50.720">
    <property type="entry name" value="NAD(P)-binding Rossmann-like Domain"/>
    <property type="match status" value="1"/>
</dbReference>
<keyword evidence="2" id="KW-1185">Reference proteome</keyword>
<proteinExistence type="predicted"/>
<dbReference type="SUPFAM" id="SSF51735">
    <property type="entry name" value="NAD(P)-binding Rossmann-fold domains"/>
    <property type="match status" value="1"/>
</dbReference>
<sequence>MSKFASKVVVITATAKELSKQGALLSLTDLNQDRLAQVADECEKLGAKDILQVVGDVLKQEDMKKIIKETADKFVEIHVLVNSAGVAPDVLLSTFTLNQFDRCFNVNVRAALYLTKLALP</sequence>
<protein>
    <submittedName>
        <fullName evidence="1">Uncharacterized protein</fullName>
    </submittedName>
</protein>
<evidence type="ECO:0000313" key="1">
    <source>
        <dbReference type="EMBL" id="CAK8679715.1"/>
    </source>
</evidence>
<accession>A0ABP0FJ63</accession>
<dbReference type="Pfam" id="PF00106">
    <property type="entry name" value="adh_short"/>
    <property type="match status" value="1"/>
</dbReference>
<dbReference type="PANTHER" id="PTHR43975:SF2">
    <property type="entry name" value="EG:BACR7A4.14 PROTEIN-RELATED"/>
    <property type="match status" value="1"/>
</dbReference>
<dbReference type="PANTHER" id="PTHR43975">
    <property type="entry name" value="ZGC:101858"/>
    <property type="match status" value="1"/>
</dbReference>
<comment type="caution">
    <text evidence="1">The sequence shown here is derived from an EMBL/GenBank/DDBJ whole genome shotgun (WGS) entry which is preliminary data.</text>
</comment>
<organism evidence="1 2">
    <name type="scientific">Clavelina lepadiformis</name>
    <name type="common">Light-bulb sea squirt</name>
    <name type="synonym">Ascidia lepadiformis</name>
    <dbReference type="NCBI Taxonomy" id="159417"/>
    <lineage>
        <taxon>Eukaryota</taxon>
        <taxon>Metazoa</taxon>
        <taxon>Chordata</taxon>
        <taxon>Tunicata</taxon>
        <taxon>Ascidiacea</taxon>
        <taxon>Aplousobranchia</taxon>
        <taxon>Clavelinidae</taxon>
        <taxon>Clavelina</taxon>
    </lineage>
</organism>
<evidence type="ECO:0000313" key="2">
    <source>
        <dbReference type="Proteomes" id="UP001642483"/>
    </source>
</evidence>
<dbReference type="InterPro" id="IPR002347">
    <property type="entry name" value="SDR_fam"/>
</dbReference>
<name>A0ABP0FJ63_CLALP</name>